<dbReference type="Gene3D" id="3.40.50.300">
    <property type="entry name" value="P-loop containing nucleotide triphosphate hydrolases"/>
    <property type="match status" value="2"/>
</dbReference>
<keyword evidence="2" id="KW-0963">Cytoplasm</keyword>
<dbReference type="Proteomes" id="UP000274822">
    <property type="component" value="Unassembled WGS sequence"/>
</dbReference>
<dbReference type="GO" id="GO:0002376">
    <property type="term" value="P:immune system process"/>
    <property type="evidence" value="ECO:0007669"/>
    <property type="project" value="UniProtKB-KW"/>
</dbReference>
<keyword evidence="11" id="KW-1185">Reference proteome</keyword>
<dbReference type="SUPFAM" id="SSF52540">
    <property type="entry name" value="P-loop containing nucleoside triphosphate hydrolases"/>
    <property type="match status" value="2"/>
</dbReference>
<keyword evidence="7" id="KW-0175">Coiled coil</keyword>
<keyword evidence="5" id="KW-0862">Zinc</keyword>
<dbReference type="GO" id="GO:0008270">
    <property type="term" value="F:zinc ion binding"/>
    <property type="evidence" value="ECO:0007669"/>
    <property type="project" value="UniProtKB-KW"/>
</dbReference>
<organism evidence="10 11">
    <name type="scientific">Jimgerdemannia flammicorona</name>
    <dbReference type="NCBI Taxonomy" id="994334"/>
    <lineage>
        <taxon>Eukaryota</taxon>
        <taxon>Fungi</taxon>
        <taxon>Fungi incertae sedis</taxon>
        <taxon>Mucoromycota</taxon>
        <taxon>Mucoromycotina</taxon>
        <taxon>Endogonomycetes</taxon>
        <taxon>Endogonales</taxon>
        <taxon>Endogonaceae</taxon>
        <taxon>Jimgerdemannia</taxon>
    </lineage>
</organism>
<evidence type="ECO:0000256" key="4">
    <source>
        <dbReference type="ARBA" id="ARBA00022771"/>
    </source>
</evidence>
<keyword evidence="4" id="KW-0863">Zinc-finger</keyword>
<dbReference type="Pfam" id="PF07728">
    <property type="entry name" value="AAA_5"/>
    <property type="match status" value="1"/>
</dbReference>
<protein>
    <recommendedName>
        <fullName evidence="9">RZ-type domain-containing protein</fullName>
    </recommendedName>
</protein>
<gene>
    <name evidence="10" type="ORF">BC938DRAFT_472688</name>
</gene>
<dbReference type="InterPro" id="IPR031248">
    <property type="entry name" value="RNF213"/>
</dbReference>
<accession>A0A433QTS2</accession>
<evidence type="ECO:0000313" key="10">
    <source>
        <dbReference type="EMBL" id="RUS33191.1"/>
    </source>
</evidence>
<feature type="region of interest" description="Disordered" evidence="8">
    <location>
        <begin position="2577"/>
        <end position="2596"/>
    </location>
</feature>
<dbReference type="PANTHER" id="PTHR22605">
    <property type="entry name" value="RZ-TYPE DOMAIN-CONTAINING PROTEIN"/>
    <property type="match status" value="1"/>
</dbReference>
<evidence type="ECO:0000313" key="11">
    <source>
        <dbReference type="Proteomes" id="UP000274822"/>
    </source>
</evidence>
<name>A0A433QTS2_9FUNG</name>
<comment type="caution">
    <text evidence="10">The sequence shown here is derived from an EMBL/GenBank/DDBJ whole genome shotgun (WGS) entry which is preliminary data.</text>
</comment>
<evidence type="ECO:0000256" key="6">
    <source>
        <dbReference type="ARBA" id="ARBA00022859"/>
    </source>
</evidence>
<dbReference type="GO" id="GO:0005524">
    <property type="term" value="F:ATP binding"/>
    <property type="evidence" value="ECO:0007669"/>
    <property type="project" value="InterPro"/>
</dbReference>
<feature type="domain" description="RZ-type" evidence="9">
    <location>
        <begin position="3733"/>
        <end position="3804"/>
    </location>
</feature>
<dbReference type="Pfam" id="PF20173">
    <property type="entry name" value="ZnF_RZ-type"/>
    <property type="match status" value="1"/>
</dbReference>
<dbReference type="InterPro" id="IPR011704">
    <property type="entry name" value="ATPase_dyneun-rel_AAA"/>
</dbReference>
<evidence type="ECO:0000256" key="8">
    <source>
        <dbReference type="SAM" id="MobiDB-lite"/>
    </source>
</evidence>
<reference evidence="10 11" key="1">
    <citation type="journal article" date="2018" name="New Phytol.">
        <title>Phylogenomics of Endogonaceae and evolution of mycorrhizas within Mucoromycota.</title>
        <authorList>
            <person name="Chang Y."/>
            <person name="Desiro A."/>
            <person name="Na H."/>
            <person name="Sandor L."/>
            <person name="Lipzen A."/>
            <person name="Clum A."/>
            <person name="Barry K."/>
            <person name="Grigoriev I.V."/>
            <person name="Martin F.M."/>
            <person name="Stajich J.E."/>
            <person name="Smith M.E."/>
            <person name="Bonito G."/>
            <person name="Spatafora J.W."/>
        </authorList>
    </citation>
    <scope>NUCLEOTIDE SEQUENCE [LARGE SCALE GENOMIC DNA]</scope>
    <source>
        <strain evidence="10 11">AD002</strain>
    </source>
</reference>
<evidence type="ECO:0000256" key="3">
    <source>
        <dbReference type="ARBA" id="ARBA00022723"/>
    </source>
</evidence>
<dbReference type="GO" id="GO:0005737">
    <property type="term" value="C:cytoplasm"/>
    <property type="evidence" value="ECO:0007669"/>
    <property type="project" value="UniProtKB-SubCell"/>
</dbReference>
<feature type="coiled-coil region" evidence="7">
    <location>
        <begin position="832"/>
        <end position="866"/>
    </location>
</feature>
<evidence type="ECO:0000256" key="7">
    <source>
        <dbReference type="SAM" id="Coils"/>
    </source>
</evidence>
<keyword evidence="3" id="KW-0479">Metal-binding</keyword>
<dbReference type="InterPro" id="IPR027417">
    <property type="entry name" value="P-loop_NTPase"/>
</dbReference>
<evidence type="ECO:0000256" key="2">
    <source>
        <dbReference type="ARBA" id="ARBA00022490"/>
    </source>
</evidence>
<sequence>MSLAQILISCASTMESLLYLYENYLKIHATFGTNEGHQDSLYTHFEARVRIIIDRYEILSLRPTLESLPDNLRTFLGPSVFRKRVLNILENQNMRWTVPLVDEVVQLIIDEELFPVALARTGTDPLQDPAPKTDSKSDPWIYITQAMKHIHQVHDFVLLAAFPELLRHFLEVKILMQNRHGSPSMSEPQWSTLAQGFQDLLQYCVPWFKKLLSSDLTQTPAVPTRISPPLNNTFAKSIDKNVVDTYGSESSKTDNFNICHGHGSSDNEVFWSFLWLSRILTALQPLVDAHHIKAILVQNDLLLIAQMRVKSMSEDLLCVATTKIGHLQPECVPGAYQMAMLGKITGVDGTSANINVDTTGGFNETGPVPARITENSPVTAYREWNNRLLTRFQQVCSSNMQKLHVQHQLSEDVVCYLLDQSAPIIQHNPTSKSTWSVAKDSESPKTIGSSEYKRMFEVLLNNAELWILLFRATGSVSRIHNHPRLQAARECLAVLHKMIIDGSIPMQLLRETIQSIPDAKLLQLLECSISRMITSDDGDKNSAVTSEILAEAHALPDTHIRRWVLLERIITRFCMEAPSAWELFRRSTRSSLMGKSNAAHDTASDTVVTAKPLKTAASFGEATSEAEIWIVGDAEDHLDRLKNMREGFSCLTLADIRLETQWDDFQNLLQISQEVAAFVESHTFMNVFLGTISNFLDASASNTNKGKGKTVIAPHLTELIGINTRTAHTLTVNDVAGKISAALDTFRQSSGPYVTPLKWKRLTKAEVLSMWCNVREDRIEAELEILCAGVPSSETRTSHQQAVLNMLRSIVPMLLEAELSHSNNIFKRRTWVNAYIDLLSDDEQKVENLEKELQKLEQLQHFSKLSFHGWSLIEELALSGELIGFLKTVLTEDFRNLINAVEDQSDQQLLQEDTVSSLIEVKRFFVPLAEYFEKIGGDDDDETCNAAINQLLNYIHQATEKNPQLATKLHLCNHNKTSLQNMYANITNRGEVTKERIINAVDIGVFIFERTKDGSACATSMSYKNRQGGRTICNLNDLYDLRGRALLIAGSTGKAAMTMDIDENVTSTSGSEPSTVKATSASNILREKMMAFVKLVDTANEVIIVASKLIDLGHFTYAAEFWCSVTSIAEMDLLLQRLTEGFRKWQEIVSAAHAQSYYLTFFRGRQILQLYDLFFGEKESSEDALREGEMLLKFVSSGEKYLQKLSMICNGERKSVWLPNYGLPSEDCHLRMLLAVGEQLDAIFGNLTQQHTTNNLSGILEHKNTDLAGCVIPGQLFIAACNDKTRVPNVILELYATHGTSLQPYQLYVCRSSTTWEEVDLFLLRCFRAPIRGHNNVLFCMANLEELGFDLQHRLVERIRTLTSSTTCNSGRTPMGVEPISNLPAPTRTERKSQHLLALVCYRERGGMHILDQFADYVHNIDGLSAKSMKTIMTKLCPHVLVVTSDLAGQSKTEYIKEASFGQRKTPRNLHLSDDILRASLVRLLKECRLRTFECLHIDIGCVRNPAELNMLLFELLVLGIMSSKETIALLPTKNVFIEIASTPGHELAHSLRICNALAATHIHWDINRLIVSKEPHSAIQIVCSYLDLLDRKLLDRKDVRFPENKLVLQQDSRCRQLLEKYFFQNRAEISSFRFLDIFLRVLAEQLARLSKSTFFEVKNLNLMVEEGKDIRSTLVAALIDVSKDFATRSVATSTVQLSQLALSSVNSSAGSSSNLAPGQKNTGNNLRLTGWVDSNHLLVFFQSQYPDTISALYRNRALVPKNVEELLRSQSHRGRVGAPAWALEDYDMLTPEKLLSKLEALARSSLGQLNYPRYALSADNLLKMAIMLLRVRANVPVILCGEAGCGKTSLIHFLSRVVEVSHFEVMNLHAGITENKIVQFMQKAEEKATEGTVWVFWDEVNTCNHLSFVVDIICHRMFLGRPVSRSMKFFAACNPYRLRSDGIGNAGTAGLQVQNKRYEEKSPLVYQVLPLPEIALDYVWDFGSLLPQDEQAYIKIMTKTKELGALFAVLLFESQQFMREVDGPYSVSLRDVKRAVALSDFFLDSFVKRWGNIEKSKAKCNRVKAMVLALGLSYQFRLYDQQLRQLYRQRISKLLQQHNWDVTEEKFKDILQKEELDYVDRMIIPPSTASNEALLENVLAMIVCILTRIPLFLVGAPGSSKSLAIRLVHQNLKGSDSNDPYFRTLPQVYIIPHQGSSSSTSEGITKVFETARKYQEMNSESFPIRTVVLLDEIGLAEGSPFNPLKVLHYLLEPSYPSEGPDISVIGISNWRLDHSKTSRALLVQRPELRLEDLVDTATHLMASSDHIPKSRLETIAQAYTEYEKAQKYKNFHGLRDYYAFVKSLSKKNSLNPGNLHFALARNFGGLDEYKLLWSFFSPVVYNMPGDRIVYQAPPIKDLISANLEDTVEGRHLMVIGNSGSVIGILEHVMRKQGLDPLIIYGSQLPDDKMTNDYSYSVLNKILMCVESGRPLILTNLEILYGSLYDLWNQNYMAVGSKKDPKYYCRVALGEYANPMCFVHPRFRSILVLDENDVQYADPPLLNRFEKQRVSFEVSLEPSLKVVIDDLTEWTNRISTPAENSSQLDSDGLDSENRQESTMGSFTVEDMFVGFDRQITLASLVIYHSSEMHDRSTLIEHCKADLISNACSDAMVRSGDSLLARIDSSEVAHWKDVFFNQQRHDDLQSHIAALISKYSASTASDHQLIMIKTFSNINIDIDACLHGMLRCQLDKLSTFKSEAQLVSRVKSFWSDDSGDEMLIMQCDGRNDNEGSTRLAKWVIEQARRDHLAKVGTSSPKHVVMIFHLHRDIKGISSYSVNFDFLCGWQQVVIETLEQQPRPLSQLLQRSVRELINTVYPFDEIFRQELSWCLVSMKYPPSAEALKHMKMLMQKLPDSVGLIREIQQRVDEWLDEYEHGDWQSKIARSKRLLLLSSSFPTALDRHVRHVVRIPVAKIICSLERLSTITTYLDLNEQYFDDDVVVRNSDELSTRNNDDLAQFWEEILKDRKIVQIVDLAEPGPDAYSMSSAHLIRLRFPFSNHFANQIDRYRQLYQEESDALKEDEAKLNPETGELYRSIVEEYYEQFAEHVRNNIRHLQSEIFHKYSKLYFEDFIARNIPEKRTDIGLQHERILKLILKGRIKQYVSDPVRLHTEWWKHSAIILSELDLIASCGKIVPLDDLFATLEDLVITAASTDDSFEELLVDTFCFQMLRALLTSNDNLDINRWCQNTTTLLSFCAGIPSSRPALTLQLLRICNDFVSMLVIPFAFPLSQFCNALTEGLNTNEASSATSFENAFSNLFVSRILTFLNSLPPEYADCGSKLWRTFISRCLNVLPSDSIARVELYRSIFSEDSAATPLLGPIILRILRAEDEIRYDIVIDLAVSLPASTSFDNTESEEAASRFDEIMESNPRMQAINESLALSGLNSRIASLTCDVVQKEFFALEFDQLCEMLGDIKKTMLAVEQMDVLQSILVVAYMKEFVSGFWKHYLDEFEELESTANPIDQAPEFLVEVISGIKLILGENSKLPIVESLRLYFLKGLRAKMSMGDVEQFCNLHHHRLPWLADLAWKSTTDETRLPFNPFRFLPSYVDVGVALANLADNNIQGPLKGLLSKAAGDINVKLPFLGALAMEFQFKQATRELNDAEIRAAAWIQTQLSDHQYNLSDVYRRVGLSLLENSHPLLQVTRDVPIPMLQLKSVLVHVIALHASMAPDASPLAMYLHDASDIKATYILACPSDTESVVLNALIGPDMPQLSRWSCQCGYCYVVGECGKVKQESICPQCGSKIGGERYVANIGNSRLDVAPVTNVSVLDQAGYIVEEVTNGNTCGHVGHSVRLLSRAAYRILHLFVHAVLPASMATMTDWQQYCLSHIENDWNQLKTILNCNDETLTFVLHAVVVNLQSLQLPAPIATAELRDQWEAAFSNQCVLLAIGNIQHTSAEFSKTIRSSALPSLLEIEIDEVETLMSPEYIDTHFPRLWRRIDDVSFDSFRAYYWSDPVRQEQYPFLAIFFEHRERLGSLQYLIDITKFVHVVSARLAYRLKRQAARNMTFREFIEQQDDQRALLLIFDGFARAWNAVRTNVTRYQCHSFETAPIVRMNLDLSIVFAVMEEKDESIYLLAILEHFVNIQNEFLTQTMTNAGGSRALKSMEDGSGLHGSSRKRRGVTRKLISADDRIHYARSVRVMEARSSQIITYEWDPEILQYSQRNLELGIGGEFVYDLDKIELELGHELVFEKAHLEFEWEPFAYHLELFHSCVGILNEVAAIVPQESVPVDIATALQTDILLSNRASEVLSALELLLSFIKRTGTVAKSDIRLMASSSGTSTGASTMLIAYLQQWIKQSILLGKEFQTTELARLQLKHIVGLYELVEDIVSAVTMEYLEQKYKLALPPNVERELSDALDFGVEPHAVSSLPISTQSQTSGKIPAQAFATALKRFVIRYLSVAQGNIRVDEQLFYHIAEDPSKFWPILNLPTEAKEKLCEVVEFNFPQLLLVSHTHATYCFIAKKLEKLASRLAARSTSAANAHAAHSGASRALRKKKYDKM</sequence>
<dbReference type="SMART" id="SM00382">
    <property type="entry name" value="AAA"/>
    <property type="match status" value="2"/>
</dbReference>
<evidence type="ECO:0000259" key="9">
    <source>
        <dbReference type="PROSITE" id="PS51981"/>
    </source>
</evidence>
<dbReference type="InterPro" id="IPR003593">
    <property type="entry name" value="AAA+_ATPase"/>
</dbReference>
<proteinExistence type="predicted"/>
<dbReference type="PANTHER" id="PTHR22605:SF1">
    <property type="entry name" value="RZ-TYPE DOMAIN-CONTAINING PROTEIN"/>
    <property type="match status" value="1"/>
</dbReference>
<dbReference type="GO" id="GO:0004842">
    <property type="term" value="F:ubiquitin-protein transferase activity"/>
    <property type="evidence" value="ECO:0007669"/>
    <property type="project" value="InterPro"/>
</dbReference>
<keyword evidence="6" id="KW-0391">Immunity</keyword>
<dbReference type="GO" id="GO:0016887">
    <property type="term" value="F:ATP hydrolysis activity"/>
    <property type="evidence" value="ECO:0007669"/>
    <property type="project" value="InterPro"/>
</dbReference>
<evidence type="ECO:0000256" key="1">
    <source>
        <dbReference type="ARBA" id="ARBA00004496"/>
    </source>
</evidence>
<dbReference type="PROSITE" id="PS51981">
    <property type="entry name" value="ZF_RZ"/>
    <property type="match status" value="1"/>
</dbReference>
<dbReference type="InterPro" id="IPR046439">
    <property type="entry name" value="ZF_RZ_dom"/>
</dbReference>
<evidence type="ECO:0000256" key="5">
    <source>
        <dbReference type="ARBA" id="ARBA00022833"/>
    </source>
</evidence>
<dbReference type="EMBL" id="RBNJ01001409">
    <property type="protein sequence ID" value="RUS33191.1"/>
    <property type="molecule type" value="Genomic_DNA"/>
</dbReference>
<comment type="subcellular location">
    <subcellularLocation>
        <location evidence="1">Cytoplasm</location>
    </subcellularLocation>
</comment>